<evidence type="ECO:0000256" key="5">
    <source>
        <dbReference type="SAM" id="Phobius"/>
    </source>
</evidence>
<dbReference type="CDD" id="cd16553">
    <property type="entry name" value="RING-HC_RNF170"/>
    <property type="match status" value="1"/>
</dbReference>
<evidence type="ECO:0000313" key="7">
    <source>
        <dbReference type="Ensembl" id="ENSATEP00000047014.2"/>
    </source>
</evidence>
<dbReference type="GeneTree" id="ENSGT00390000017123"/>
<dbReference type="InterPro" id="IPR001841">
    <property type="entry name" value="Znf_RING"/>
</dbReference>
<dbReference type="RefSeq" id="XP_026201275.1">
    <property type="nucleotide sequence ID" value="XM_026345490.1"/>
</dbReference>
<proteinExistence type="predicted"/>
<dbReference type="InterPro" id="IPR013083">
    <property type="entry name" value="Znf_RING/FYVE/PHD"/>
</dbReference>
<dbReference type="SUPFAM" id="SSF57850">
    <property type="entry name" value="RING/U-box"/>
    <property type="match status" value="1"/>
</dbReference>
<dbReference type="Ensembl" id="ENSATET00000054602.2">
    <property type="protein sequence ID" value="ENSATEP00000047014.2"/>
    <property type="gene ID" value="ENSATEG00000029110.2"/>
</dbReference>
<dbReference type="PANTHER" id="PTHR22894">
    <property type="entry name" value="RING-TYPE DOMAIN-CONTAINING PROTEIN"/>
    <property type="match status" value="1"/>
</dbReference>
<organism evidence="7 8">
    <name type="scientific">Anabas testudineus</name>
    <name type="common">Climbing perch</name>
    <name type="synonym">Anthias testudineus</name>
    <dbReference type="NCBI Taxonomy" id="64144"/>
    <lineage>
        <taxon>Eukaryota</taxon>
        <taxon>Metazoa</taxon>
        <taxon>Chordata</taxon>
        <taxon>Craniata</taxon>
        <taxon>Vertebrata</taxon>
        <taxon>Euteleostomi</taxon>
        <taxon>Actinopterygii</taxon>
        <taxon>Neopterygii</taxon>
        <taxon>Teleostei</taxon>
        <taxon>Neoteleostei</taxon>
        <taxon>Acanthomorphata</taxon>
        <taxon>Anabantaria</taxon>
        <taxon>Anabantiformes</taxon>
        <taxon>Anabantoidei</taxon>
        <taxon>Anabantidae</taxon>
        <taxon>Anabas</taxon>
    </lineage>
</organism>
<dbReference type="AlphaFoldDB" id="A0A7N6AIV0"/>
<evidence type="ECO:0000256" key="3">
    <source>
        <dbReference type="ARBA" id="ARBA00022833"/>
    </source>
</evidence>
<dbReference type="InterPro" id="IPR038896">
    <property type="entry name" value="RNF170"/>
</dbReference>
<dbReference type="Gene3D" id="3.30.40.10">
    <property type="entry name" value="Zinc/RING finger domain, C3HC4 (zinc finger)"/>
    <property type="match status" value="1"/>
</dbReference>
<evidence type="ECO:0000256" key="2">
    <source>
        <dbReference type="ARBA" id="ARBA00022771"/>
    </source>
</evidence>
<dbReference type="InterPro" id="IPR017907">
    <property type="entry name" value="Znf_RING_CS"/>
</dbReference>
<reference evidence="7" key="1">
    <citation type="submission" date="2021-04" db="EMBL/GenBank/DDBJ databases">
        <authorList>
            <consortium name="Wellcome Sanger Institute Data Sharing"/>
        </authorList>
    </citation>
    <scope>NUCLEOTIDE SEQUENCE [LARGE SCALE GENOMIC DNA]</scope>
</reference>
<keyword evidence="5" id="KW-1133">Transmembrane helix</keyword>
<evidence type="ECO:0000313" key="8">
    <source>
        <dbReference type="Proteomes" id="UP000265040"/>
    </source>
</evidence>
<keyword evidence="5" id="KW-0472">Membrane</keyword>
<protein>
    <recommendedName>
        <fullName evidence="6">RING-type domain-containing protein</fullName>
    </recommendedName>
</protein>
<dbReference type="PROSITE" id="PS00518">
    <property type="entry name" value="ZF_RING_1"/>
    <property type="match status" value="1"/>
</dbReference>
<dbReference type="GeneID" id="113152315"/>
<dbReference type="Proteomes" id="UP000265040">
    <property type="component" value="Chromosome 4"/>
</dbReference>
<keyword evidence="1" id="KW-0479">Metal-binding</keyword>
<keyword evidence="5" id="KW-0812">Transmembrane</keyword>
<dbReference type="InterPro" id="IPR018957">
    <property type="entry name" value="Znf_C3HC4_RING-type"/>
</dbReference>
<dbReference type="PANTHER" id="PTHR22894:SF2">
    <property type="entry name" value="RING-TYPE DOMAIN-CONTAINING PROTEIN"/>
    <property type="match status" value="1"/>
</dbReference>
<feature type="transmembrane region" description="Helical" evidence="5">
    <location>
        <begin position="170"/>
        <end position="191"/>
    </location>
</feature>
<dbReference type="GO" id="GO:0008270">
    <property type="term" value="F:zinc ion binding"/>
    <property type="evidence" value="ECO:0007669"/>
    <property type="project" value="UniProtKB-KW"/>
</dbReference>
<sequence>MCSYYKSQSRQVHFSSEGPVGPGHLGSSRSLVCALEQSVSTPMSCHKECPQSSLSTNQQDRQCPVCLQTPSFPVQTNCGHLFCAPCLIAYWRHGSWLDAVSCPLCRQKVSVLCRLFNESRSDQQSKDVLEEITDYNRRYSGAPRRVTDYLCDAPLLLQLLGRGLSTMGGLVWLFVFRVILCCVGTVVSISSPPLDPVASSSANPLETDPSLCGLLGVLDDLVVVILLLICVININQQMVPERGGHSSANVLTTQGETGNPL</sequence>
<dbReference type="SMART" id="SM00184">
    <property type="entry name" value="RING"/>
    <property type="match status" value="1"/>
</dbReference>
<reference evidence="7" key="2">
    <citation type="submission" date="2025-08" db="UniProtKB">
        <authorList>
            <consortium name="Ensembl"/>
        </authorList>
    </citation>
    <scope>IDENTIFICATION</scope>
</reference>
<dbReference type="PROSITE" id="PS50089">
    <property type="entry name" value="ZF_RING_2"/>
    <property type="match status" value="1"/>
</dbReference>
<feature type="domain" description="RING-type" evidence="6">
    <location>
        <begin position="63"/>
        <end position="106"/>
    </location>
</feature>
<reference evidence="7" key="3">
    <citation type="submission" date="2025-09" db="UniProtKB">
        <authorList>
            <consortium name="Ensembl"/>
        </authorList>
    </citation>
    <scope>IDENTIFICATION</scope>
</reference>
<keyword evidence="8" id="KW-1185">Reference proteome</keyword>
<evidence type="ECO:0000259" key="6">
    <source>
        <dbReference type="PROSITE" id="PS50089"/>
    </source>
</evidence>
<dbReference type="GO" id="GO:0061630">
    <property type="term" value="F:ubiquitin protein ligase activity"/>
    <property type="evidence" value="ECO:0007669"/>
    <property type="project" value="InterPro"/>
</dbReference>
<name>A0A7N6AIV0_ANATE</name>
<dbReference type="Pfam" id="PF00097">
    <property type="entry name" value="zf-C3HC4"/>
    <property type="match status" value="1"/>
</dbReference>
<keyword evidence="3" id="KW-0862">Zinc</keyword>
<dbReference type="InParanoid" id="A0A7N6AIV0"/>
<evidence type="ECO:0000256" key="1">
    <source>
        <dbReference type="ARBA" id="ARBA00022723"/>
    </source>
</evidence>
<accession>A0A7N6AIV0</accession>
<keyword evidence="2 4" id="KW-0863">Zinc-finger</keyword>
<feature type="transmembrane region" description="Helical" evidence="5">
    <location>
        <begin position="211"/>
        <end position="232"/>
    </location>
</feature>
<evidence type="ECO:0000256" key="4">
    <source>
        <dbReference type="PROSITE-ProRule" id="PRU00175"/>
    </source>
</evidence>